<evidence type="ECO:0000256" key="3">
    <source>
        <dbReference type="ARBA" id="ARBA00025786"/>
    </source>
</evidence>
<evidence type="ECO:0000313" key="7">
    <source>
        <dbReference type="Proteomes" id="UP001301350"/>
    </source>
</evidence>
<dbReference type="EMBL" id="JANCYW010000002">
    <property type="protein sequence ID" value="KAK4534566.1"/>
    <property type="molecule type" value="Genomic_DNA"/>
</dbReference>
<protein>
    <recommendedName>
        <fullName evidence="5">N-acetyltransferase domain-containing protein</fullName>
    </recommendedName>
</protein>
<dbReference type="PROSITE" id="PS51186">
    <property type="entry name" value="GNAT"/>
    <property type="match status" value="1"/>
</dbReference>
<evidence type="ECO:0000259" key="5">
    <source>
        <dbReference type="PROSITE" id="PS51186"/>
    </source>
</evidence>
<comment type="similarity">
    <text evidence="3">Belongs to the acetyltransferase family. ARD1 subfamily.</text>
</comment>
<evidence type="ECO:0000256" key="2">
    <source>
        <dbReference type="ARBA" id="ARBA00023315"/>
    </source>
</evidence>
<dbReference type="GO" id="GO:0031415">
    <property type="term" value="C:NatA complex"/>
    <property type="evidence" value="ECO:0007669"/>
    <property type="project" value="InterPro"/>
</dbReference>
<feature type="region of interest" description="Disordered" evidence="4">
    <location>
        <begin position="66"/>
        <end position="122"/>
    </location>
</feature>
<dbReference type="PANTHER" id="PTHR23091:SF4">
    <property type="entry name" value="N-TERMINAL AMINO-ACID N(ALPHA)-ACETYLTRANSFERASE NATA"/>
    <property type="match status" value="1"/>
</dbReference>
<evidence type="ECO:0000256" key="1">
    <source>
        <dbReference type="ARBA" id="ARBA00022679"/>
    </source>
</evidence>
<dbReference type="SUPFAM" id="SSF55729">
    <property type="entry name" value="Acyl-CoA N-acyltransferases (Nat)"/>
    <property type="match status" value="1"/>
</dbReference>
<feature type="compositionally biased region" description="Basic and acidic residues" evidence="4">
    <location>
        <begin position="69"/>
        <end position="85"/>
    </location>
</feature>
<accession>A0AAV9IR67</accession>
<dbReference type="GO" id="GO:1990189">
    <property type="term" value="F:protein N-terminal-serine acetyltransferase activity"/>
    <property type="evidence" value="ECO:0007669"/>
    <property type="project" value="TreeGrafter"/>
</dbReference>
<dbReference type="InterPro" id="IPR016181">
    <property type="entry name" value="Acyl_CoA_acyltransferase"/>
</dbReference>
<dbReference type="Proteomes" id="UP001301350">
    <property type="component" value="Unassembled WGS sequence"/>
</dbReference>
<dbReference type="GO" id="GO:1990190">
    <property type="term" value="F:protein-N-terminal-glutamate acetyltransferase activity"/>
    <property type="evidence" value="ECO:0007669"/>
    <property type="project" value="TreeGrafter"/>
</dbReference>
<dbReference type="PANTHER" id="PTHR23091">
    <property type="entry name" value="N-TERMINAL ACETYLTRANSFERASE"/>
    <property type="match status" value="1"/>
</dbReference>
<organism evidence="6 7">
    <name type="scientific">Cyanidium caldarium</name>
    <name type="common">Red alga</name>
    <dbReference type="NCBI Taxonomy" id="2771"/>
    <lineage>
        <taxon>Eukaryota</taxon>
        <taxon>Rhodophyta</taxon>
        <taxon>Bangiophyceae</taxon>
        <taxon>Cyanidiales</taxon>
        <taxon>Cyanidiaceae</taxon>
        <taxon>Cyanidium</taxon>
    </lineage>
</organism>
<reference evidence="6 7" key="1">
    <citation type="submission" date="2022-07" db="EMBL/GenBank/DDBJ databases">
        <title>Genome-wide signatures of adaptation to extreme environments.</title>
        <authorList>
            <person name="Cho C.H."/>
            <person name="Yoon H.S."/>
        </authorList>
    </citation>
    <scope>NUCLEOTIDE SEQUENCE [LARGE SCALE GENOMIC DNA]</scope>
    <source>
        <strain evidence="6 7">DBV 063 E5</strain>
    </source>
</reference>
<comment type="caution">
    <text evidence="6">The sequence shown here is derived from an EMBL/GenBank/DDBJ whole genome shotgun (WGS) entry which is preliminary data.</text>
</comment>
<evidence type="ECO:0000256" key="4">
    <source>
        <dbReference type="SAM" id="MobiDB-lite"/>
    </source>
</evidence>
<dbReference type="Gene3D" id="3.40.630.30">
    <property type="match status" value="1"/>
</dbReference>
<sequence length="230" mass="26279">MVNIRQALPSDLLAAQQCNLLCLPENYAMRYYLYHLLAFPHLLYVAEDGPDNVVGYVLGKLEWSQEVPRPQERREDQEAESRGEEAPQDAQSLPQPPKPRRRPKQPQRPRHEPAAVSEARGRGKAVAVQHGHIISLAVLRSHRRLGLAQRLMQTAHHVMRQVYQVPFVSLHVRANNEAAKHLYMHTMGYVLHKVEKQYYADGEDAHELRLWLASEPTRDASNNGPQSSRA</sequence>
<dbReference type="Pfam" id="PF00583">
    <property type="entry name" value="Acetyltransf_1"/>
    <property type="match status" value="1"/>
</dbReference>
<evidence type="ECO:0000313" key="6">
    <source>
        <dbReference type="EMBL" id="KAK4534566.1"/>
    </source>
</evidence>
<proteinExistence type="inferred from homology"/>
<dbReference type="InterPro" id="IPR000182">
    <property type="entry name" value="GNAT_dom"/>
</dbReference>
<keyword evidence="1" id="KW-0808">Transferase</keyword>
<dbReference type="InterPro" id="IPR045047">
    <property type="entry name" value="Ard1-like"/>
</dbReference>
<gene>
    <name evidence="6" type="ORF">CDCA_CDCA02G0591</name>
</gene>
<keyword evidence="2" id="KW-0012">Acyltransferase</keyword>
<dbReference type="CDD" id="cd04301">
    <property type="entry name" value="NAT_SF"/>
    <property type="match status" value="1"/>
</dbReference>
<dbReference type="AlphaFoldDB" id="A0AAV9IR67"/>
<feature type="domain" description="N-acetyltransferase" evidence="5">
    <location>
        <begin position="2"/>
        <end position="213"/>
    </location>
</feature>
<keyword evidence="7" id="KW-1185">Reference proteome</keyword>
<name>A0AAV9IR67_CYACA</name>
<feature type="compositionally biased region" description="Basic residues" evidence="4">
    <location>
        <begin position="98"/>
        <end position="108"/>
    </location>
</feature>